<dbReference type="EMBL" id="RCHU02000001">
    <property type="protein sequence ID" value="KAL3611691.1"/>
    <property type="molecule type" value="Genomic_DNA"/>
</dbReference>
<protein>
    <submittedName>
        <fullName evidence="1">Uncharacterized protein</fullName>
    </submittedName>
</protein>
<organism evidence="1 2">
    <name type="scientific">Populus alba</name>
    <name type="common">White poplar</name>
    <dbReference type="NCBI Taxonomy" id="43335"/>
    <lineage>
        <taxon>Eukaryota</taxon>
        <taxon>Viridiplantae</taxon>
        <taxon>Streptophyta</taxon>
        <taxon>Embryophyta</taxon>
        <taxon>Tracheophyta</taxon>
        <taxon>Spermatophyta</taxon>
        <taxon>Magnoliopsida</taxon>
        <taxon>eudicotyledons</taxon>
        <taxon>Gunneridae</taxon>
        <taxon>Pentapetalae</taxon>
        <taxon>rosids</taxon>
        <taxon>fabids</taxon>
        <taxon>Malpighiales</taxon>
        <taxon>Salicaceae</taxon>
        <taxon>Saliceae</taxon>
        <taxon>Populus</taxon>
    </lineage>
</organism>
<evidence type="ECO:0000313" key="2">
    <source>
        <dbReference type="Proteomes" id="UP000309997"/>
    </source>
</evidence>
<gene>
    <name evidence="1" type="ORF">D5086_002711</name>
</gene>
<dbReference type="Proteomes" id="UP000309997">
    <property type="component" value="Unassembled WGS sequence"/>
</dbReference>
<proteinExistence type="predicted"/>
<evidence type="ECO:0000313" key="1">
    <source>
        <dbReference type="EMBL" id="KAL3611691.1"/>
    </source>
</evidence>
<keyword evidence="2" id="KW-1185">Reference proteome</keyword>
<reference evidence="1 2" key="1">
    <citation type="journal article" date="2024" name="Plant Biotechnol. J.">
        <title>Genome and CRISPR/Cas9 system of a widespread forest tree (Populus alba) in the world.</title>
        <authorList>
            <person name="Liu Y.J."/>
            <person name="Jiang P.F."/>
            <person name="Han X.M."/>
            <person name="Li X.Y."/>
            <person name="Wang H.M."/>
            <person name="Wang Y.J."/>
            <person name="Wang X.X."/>
            <person name="Zeng Q.Y."/>
        </authorList>
    </citation>
    <scope>NUCLEOTIDE SEQUENCE [LARGE SCALE GENOMIC DNA]</scope>
    <source>
        <strain evidence="2">cv. PAL-ZL1</strain>
    </source>
</reference>
<comment type="caution">
    <text evidence="1">The sequence shown here is derived from an EMBL/GenBank/DDBJ whole genome shotgun (WGS) entry which is preliminary data.</text>
</comment>
<sequence>MAGQDDDFSCSMDFGIRQGNIRNTQPNPAAETSDTGEDAAVEGMLHPGQTLGFGNTCLYDFCIRNWLTN</sequence>
<name>A0ACC4D4I3_POPAL</name>
<accession>A0ACC4D4I3</accession>